<evidence type="ECO:0000256" key="1">
    <source>
        <dbReference type="SAM" id="Phobius"/>
    </source>
</evidence>
<evidence type="ECO:0000313" key="3">
    <source>
        <dbReference type="Proteomes" id="UP000655044"/>
    </source>
</evidence>
<feature type="transmembrane region" description="Helical" evidence="1">
    <location>
        <begin position="52"/>
        <end position="70"/>
    </location>
</feature>
<dbReference type="EMBL" id="BOOI01000020">
    <property type="protein sequence ID" value="GIH84114.1"/>
    <property type="molecule type" value="Genomic_DNA"/>
</dbReference>
<dbReference type="AlphaFoldDB" id="A0A8J3S315"/>
<dbReference type="Proteomes" id="UP000655044">
    <property type="component" value="Unassembled WGS sequence"/>
</dbReference>
<evidence type="ECO:0000313" key="2">
    <source>
        <dbReference type="EMBL" id="GIH84114.1"/>
    </source>
</evidence>
<organism evidence="2 3">
    <name type="scientific">Planobispora rosea</name>
    <dbReference type="NCBI Taxonomy" id="35762"/>
    <lineage>
        <taxon>Bacteria</taxon>
        <taxon>Bacillati</taxon>
        <taxon>Actinomycetota</taxon>
        <taxon>Actinomycetes</taxon>
        <taxon>Streptosporangiales</taxon>
        <taxon>Streptosporangiaceae</taxon>
        <taxon>Planobispora</taxon>
    </lineage>
</organism>
<keyword evidence="1" id="KW-1133">Transmembrane helix</keyword>
<feature type="transmembrane region" description="Helical" evidence="1">
    <location>
        <begin position="24"/>
        <end position="46"/>
    </location>
</feature>
<keyword evidence="1" id="KW-0472">Membrane</keyword>
<sequence>MPDRTCHPLRSFAAAVLDRRRSPALAATAGFLPAVVVHMIIGYTSFVHLAPVYLGIALTALALALARPYLCAGR</sequence>
<keyword evidence="3" id="KW-1185">Reference proteome</keyword>
<reference evidence="2" key="1">
    <citation type="submission" date="2021-01" db="EMBL/GenBank/DDBJ databases">
        <title>Whole genome shotgun sequence of Planobispora rosea NBRC 15558.</title>
        <authorList>
            <person name="Komaki H."/>
            <person name="Tamura T."/>
        </authorList>
    </citation>
    <scope>NUCLEOTIDE SEQUENCE</scope>
    <source>
        <strain evidence="2">NBRC 15558</strain>
    </source>
</reference>
<name>A0A8J3S315_PLARO</name>
<accession>A0A8J3S315</accession>
<keyword evidence="1" id="KW-0812">Transmembrane</keyword>
<dbReference type="RefSeq" id="WP_068921736.1">
    <property type="nucleotide sequence ID" value="NZ_BMQP01000007.1"/>
</dbReference>
<proteinExistence type="predicted"/>
<comment type="caution">
    <text evidence="2">The sequence shown here is derived from an EMBL/GenBank/DDBJ whole genome shotgun (WGS) entry which is preliminary data.</text>
</comment>
<protein>
    <submittedName>
        <fullName evidence="2">Uncharacterized protein</fullName>
    </submittedName>
</protein>
<gene>
    <name evidence="2" type="ORF">Pro02_25220</name>
</gene>
<dbReference type="OrthoDB" id="9802377at2"/>